<evidence type="ECO:0000256" key="1">
    <source>
        <dbReference type="SAM" id="MobiDB-lite"/>
    </source>
</evidence>
<dbReference type="PANTHER" id="PTHR33740:SF3">
    <property type="entry name" value="GPI-ANCHORED ADHESIN-LIKE PROTEIN"/>
    <property type="match status" value="1"/>
</dbReference>
<evidence type="ECO:0000313" key="5">
    <source>
        <dbReference type="Proteomes" id="UP001333818"/>
    </source>
</evidence>
<reference evidence="4" key="1">
    <citation type="submission" date="2024-01" db="EMBL/GenBank/DDBJ databases">
        <title>Bank of Algae and Cyanobacteria of the Azores (BACA) strain genomes.</title>
        <authorList>
            <person name="Luz R."/>
            <person name="Cordeiro R."/>
            <person name="Fonseca A."/>
            <person name="Goncalves V."/>
        </authorList>
    </citation>
    <scope>NUCLEOTIDE SEQUENCE</scope>
    <source>
        <strain evidence="4">BACA0141</strain>
    </source>
</reference>
<feature type="region of interest" description="Disordered" evidence="1">
    <location>
        <begin position="438"/>
        <end position="468"/>
    </location>
</feature>
<evidence type="ECO:0000256" key="2">
    <source>
        <dbReference type="SAM" id="SignalP"/>
    </source>
</evidence>
<dbReference type="Proteomes" id="UP001333818">
    <property type="component" value="Unassembled WGS sequence"/>
</dbReference>
<feature type="chain" id="PRO_5043903313" evidence="2">
    <location>
        <begin position="21"/>
        <end position="468"/>
    </location>
</feature>
<feature type="compositionally biased region" description="Low complexity" evidence="1">
    <location>
        <begin position="438"/>
        <end position="453"/>
    </location>
</feature>
<proteinExistence type="predicted"/>
<dbReference type="PROSITE" id="PS51257">
    <property type="entry name" value="PROKAR_LIPOPROTEIN"/>
    <property type="match status" value="1"/>
</dbReference>
<sequence>MRFQPHFPLYFLLLTSLASCQGTGFGGIVESAIAPKPAQTESITLPTDFPADIPIFRQASLQDLQRSPQTDSLNVTSRWLIREQPTQVTQFYRDALSQNGWQVLRSSDLVNQTPNQGTFLAERNDLLVTVAVQPIPEGTSLLLQYVRLPQPVANNTPNNLSSNLNQLSNNFSRNTIDVTNFSIRLFGLTRSFPRLNGQSNSQTNSQILSQNLTSFLPSDLEAAPASLRPFVKDISQLGIIAPKSQNNFEPNRTISRREYARWLAMTNNRIYQNRPSRQIRLAQAASDAPTFTDVPRNDPDFSIIQGLANAGLIRPSADTTNNTANLFRPDAQISREELLQWKVPLDLRRPLPNATVESVSQAWGFQDSDRIAPTALRAILADAQAGDLSNIRRSFGFTTLFQPQKPVTRAEAAAILWYFGTQTDGLSIQNILEIEKATTNPSNPSSNNTSVIPSPNPSLSPTPSSTVR</sequence>
<dbReference type="PANTHER" id="PTHR33740">
    <property type="entry name" value="GPI-ANCHORED ADHESIN-LIKE PROTEIN"/>
    <property type="match status" value="1"/>
</dbReference>
<name>A0AAW9PZE3_9CYAN</name>
<feature type="signal peptide" evidence="2">
    <location>
        <begin position="1"/>
        <end position="20"/>
    </location>
</feature>
<dbReference type="InterPro" id="IPR001119">
    <property type="entry name" value="SLH_dom"/>
</dbReference>
<feature type="domain" description="SLH" evidence="3">
    <location>
        <begin position="287"/>
        <end position="356"/>
    </location>
</feature>
<organism evidence="4 5">
    <name type="scientific">Tumidithrix elongata BACA0141</name>
    <dbReference type="NCBI Taxonomy" id="2716417"/>
    <lineage>
        <taxon>Bacteria</taxon>
        <taxon>Bacillati</taxon>
        <taxon>Cyanobacteriota</taxon>
        <taxon>Cyanophyceae</taxon>
        <taxon>Pseudanabaenales</taxon>
        <taxon>Pseudanabaenaceae</taxon>
        <taxon>Tumidithrix</taxon>
        <taxon>Tumidithrix elongata</taxon>
    </lineage>
</organism>
<dbReference type="PROSITE" id="PS51272">
    <property type="entry name" value="SLH"/>
    <property type="match status" value="2"/>
</dbReference>
<dbReference type="Pfam" id="PF00395">
    <property type="entry name" value="SLH"/>
    <property type="match status" value="3"/>
</dbReference>
<gene>
    <name evidence="4" type="ORF">V2H45_16700</name>
</gene>
<evidence type="ECO:0000313" key="4">
    <source>
        <dbReference type="EMBL" id="MEE3718382.1"/>
    </source>
</evidence>
<dbReference type="AlphaFoldDB" id="A0AAW9PZE3"/>
<dbReference type="EMBL" id="JAZBJZ010000075">
    <property type="protein sequence ID" value="MEE3718382.1"/>
    <property type="molecule type" value="Genomic_DNA"/>
</dbReference>
<keyword evidence="5" id="KW-1185">Reference proteome</keyword>
<feature type="domain" description="SLH" evidence="3">
    <location>
        <begin position="214"/>
        <end position="277"/>
    </location>
</feature>
<evidence type="ECO:0000259" key="3">
    <source>
        <dbReference type="PROSITE" id="PS51272"/>
    </source>
</evidence>
<dbReference type="RefSeq" id="WP_330484815.1">
    <property type="nucleotide sequence ID" value="NZ_JAZBJZ010000075.1"/>
</dbReference>
<protein>
    <submittedName>
        <fullName evidence="4">S-layer homology domain-containing protein</fullName>
    </submittedName>
</protein>
<comment type="caution">
    <text evidence="4">The sequence shown here is derived from an EMBL/GenBank/DDBJ whole genome shotgun (WGS) entry which is preliminary data.</text>
</comment>
<keyword evidence="2" id="KW-0732">Signal</keyword>
<accession>A0AAW9PZE3</accession>